<keyword evidence="2" id="KW-1185">Reference proteome</keyword>
<name>A0A286RJ79_9BACT</name>
<dbReference type="KEGG" id="ttf:THTE_3419"/>
<dbReference type="EMBL" id="CP018477">
    <property type="protein sequence ID" value="ASV76021.1"/>
    <property type="molecule type" value="Genomic_DNA"/>
</dbReference>
<dbReference type="AlphaFoldDB" id="A0A286RJ79"/>
<proteinExistence type="predicted"/>
<reference evidence="1 2" key="1">
    <citation type="journal article" name="Front. Microbiol.">
        <title>Sugar Metabolism of the First Thermophilic Planctomycete Thermogutta terrifontis: Comparative Genomic and Transcriptomic Approaches.</title>
        <authorList>
            <person name="Elcheninov A.G."/>
            <person name="Menzel P."/>
            <person name="Gudbergsdottir S.R."/>
            <person name="Slesarev A.I."/>
            <person name="Kadnikov V.V."/>
            <person name="Krogh A."/>
            <person name="Bonch-Osmolovskaya E.A."/>
            <person name="Peng X."/>
            <person name="Kublanov I.V."/>
        </authorList>
    </citation>
    <scope>NUCLEOTIDE SEQUENCE [LARGE SCALE GENOMIC DNA]</scope>
    <source>
        <strain evidence="1 2">R1</strain>
    </source>
</reference>
<evidence type="ECO:0000313" key="1">
    <source>
        <dbReference type="EMBL" id="ASV76021.1"/>
    </source>
</evidence>
<sequence length="57" mass="6178">MTHSSGDLPIRHGGLYFKELPRQELKTVSASQPLSAVDYPRCDVLSVAARIIGIIIG</sequence>
<organism evidence="1 2">
    <name type="scientific">Thermogutta terrifontis</name>
    <dbReference type="NCBI Taxonomy" id="1331910"/>
    <lineage>
        <taxon>Bacteria</taxon>
        <taxon>Pseudomonadati</taxon>
        <taxon>Planctomycetota</taxon>
        <taxon>Planctomycetia</taxon>
        <taxon>Pirellulales</taxon>
        <taxon>Thermoguttaceae</taxon>
        <taxon>Thermogutta</taxon>
    </lineage>
</organism>
<dbReference type="Proteomes" id="UP000215086">
    <property type="component" value="Chromosome"/>
</dbReference>
<evidence type="ECO:0000313" key="2">
    <source>
        <dbReference type="Proteomes" id="UP000215086"/>
    </source>
</evidence>
<protein>
    <submittedName>
        <fullName evidence="1">Uncharacterized protein</fullName>
    </submittedName>
</protein>
<accession>A0A286RJ79</accession>
<gene>
    <name evidence="1" type="ORF">THTE_3419</name>
</gene>